<reference evidence="4" key="1">
    <citation type="journal article" date="2020" name="Genome Biol.">
        <title>Gamete binning: chromosome-level and haplotype-resolved genome assembly enabled by high-throughput single-cell sequencing of gamete genomes.</title>
        <authorList>
            <person name="Campoy J.A."/>
            <person name="Sun H."/>
            <person name="Goel M."/>
            <person name="Jiao W.-B."/>
            <person name="Folz-Donahue K."/>
            <person name="Wang N."/>
            <person name="Rubio M."/>
            <person name="Liu C."/>
            <person name="Kukat C."/>
            <person name="Ruiz D."/>
            <person name="Huettel B."/>
            <person name="Schneeberger K."/>
        </authorList>
    </citation>
    <scope>NUCLEOTIDE SEQUENCE [LARGE SCALE GENOMIC DNA]</scope>
    <source>
        <strain evidence="4">cv. Rojo Pasion</strain>
    </source>
</reference>
<evidence type="ECO:0000313" key="2">
    <source>
        <dbReference type="EMBL" id="CAB4321424.1"/>
    </source>
</evidence>
<organism evidence="1 3">
    <name type="scientific">Prunus armeniaca</name>
    <name type="common">Apricot</name>
    <name type="synonym">Armeniaca vulgaris</name>
    <dbReference type="NCBI Taxonomy" id="36596"/>
    <lineage>
        <taxon>Eukaryota</taxon>
        <taxon>Viridiplantae</taxon>
        <taxon>Streptophyta</taxon>
        <taxon>Embryophyta</taxon>
        <taxon>Tracheophyta</taxon>
        <taxon>Spermatophyta</taxon>
        <taxon>Magnoliopsida</taxon>
        <taxon>eudicotyledons</taxon>
        <taxon>Gunneridae</taxon>
        <taxon>Pentapetalae</taxon>
        <taxon>rosids</taxon>
        <taxon>fabids</taxon>
        <taxon>Rosales</taxon>
        <taxon>Rosaceae</taxon>
        <taxon>Amygdaloideae</taxon>
        <taxon>Amygdaleae</taxon>
        <taxon>Prunus</taxon>
    </lineage>
</organism>
<reference evidence="1 3" key="2">
    <citation type="submission" date="2020-05" db="EMBL/GenBank/DDBJ databases">
        <authorList>
            <person name="Campoy J."/>
            <person name="Schneeberger K."/>
            <person name="Spophaly S."/>
        </authorList>
    </citation>
    <scope>NUCLEOTIDE SEQUENCE [LARGE SCALE GENOMIC DNA]</scope>
    <source>
        <strain evidence="1">PruArmRojPasFocal</strain>
    </source>
</reference>
<evidence type="ECO:0000313" key="1">
    <source>
        <dbReference type="EMBL" id="CAB4291104.1"/>
    </source>
</evidence>
<sequence>MVPKWYSFILEPTKALRYGLMVWFDIKHCKRQPRTIPYCLQVSLSGSDQYRTGPGASLVDPIGQKKMHCGMHTQSLYDRELLMHALADPLKVQ</sequence>
<evidence type="ECO:0000313" key="4">
    <source>
        <dbReference type="Proteomes" id="UP000507245"/>
    </source>
</evidence>
<accession>A0A6J5VU42</accession>
<dbReference type="Proteomes" id="UP000507245">
    <property type="component" value="Unassembled WGS sequence"/>
</dbReference>
<proteinExistence type="predicted"/>
<evidence type="ECO:0000313" key="3">
    <source>
        <dbReference type="Proteomes" id="UP000507222"/>
    </source>
</evidence>
<name>A0A6J5VU42_PRUAR</name>
<protein>
    <submittedName>
        <fullName evidence="1">Uncharacterized protein</fullName>
    </submittedName>
</protein>
<dbReference type="EMBL" id="CAEKDK010000008">
    <property type="protein sequence ID" value="CAB4291104.1"/>
    <property type="molecule type" value="Genomic_DNA"/>
</dbReference>
<dbReference type="AlphaFoldDB" id="A0A6J5VU42"/>
<dbReference type="EMBL" id="CAEKKB010000008">
    <property type="protein sequence ID" value="CAB4321424.1"/>
    <property type="molecule type" value="Genomic_DNA"/>
</dbReference>
<dbReference type="Proteomes" id="UP000507222">
    <property type="component" value="Unassembled WGS sequence"/>
</dbReference>
<gene>
    <name evidence="1" type="ORF">CURHAP_LOCUS51361</name>
    <name evidence="2" type="ORF">ORAREDHAP_LOCUS50620</name>
</gene>
<keyword evidence="4" id="KW-1185">Reference proteome</keyword>